<keyword evidence="15" id="KW-0832">Ubl conjugation</keyword>
<evidence type="ECO:0000256" key="21">
    <source>
        <dbReference type="ARBA" id="ARBA00031858"/>
    </source>
</evidence>
<feature type="compositionally biased region" description="Basic and acidic residues" evidence="25">
    <location>
        <begin position="363"/>
        <end position="372"/>
    </location>
</feature>
<keyword evidence="16" id="KW-0007">Acetylation</keyword>
<dbReference type="CDD" id="cd14135">
    <property type="entry name" value="STKc_PRP4"/>
    <property type="match status" value="1"/>
</dbReference>
<evidence type="ECO:0000259" key="26">
    <source>
        <dbReference type="PROSITE" id="PS50011"/>
    </source>
</evidence>
<keyword evidence="12" id="KW-0418">Kinase</keyword>
<evidence type="ECO:0000256" key="12">
    <source>
        <dbReference type="ARBA" id="ARBA00022777"/>
    </source>
</evidence>
<feature type="compositionally biased region" description="Basic residues" evidence="25">
    <location>
        <begin position="28"/>
        <end position="54"/>
    </location>
</feature>
<dbReference type="PANTHER" id="PTHR24058">
    <property type="entry name" value="DUAL SPECIFICITY PROTEIN KINASE"/>
    <property type="match status" value="1"/>
</dbReference>
<comment type="catalytic activity">
    <reaction evidence="23">
        <text>L-threonyl-[protein] + ATP = O-phospho-L-threonyl-[protein] + ADP + H(+)</text>
        <dbReference type="Rhea" id="RHEA:46608"/>
        <dbReference type="Rhea" id="RHEA-COMP:11060"/>
        <dbReference type="Rhea" id="RHEA-COMP:11605"/>
        <dbReference type="ChEBI" id="CHEBI:15378"/>
        <dbReference type="ChEBI" id="CHEBI:30013"/>
        <dbReference type="ChEBI" id="CHEBI:30616"/>
        <dbReference type="ChEBI" id="CHEBI:61977"/>
        <dbReference type="ChEBI" id="CHEBI:456216"/>
        <dbReference type="EC" id="2.7.11.1"/>
    </reaction>
    <physiologicalReaction direction="left-to-right" evidence="23">
        <dbReference type="Rhea" id="RHEA:46609"/>
    </physiologicalReaction>
</comment>
<keyword evidence="7" id="KW-0597">Phosphoprotein</keyword>
<feature type="region of interest" description="Disordered" evidence="25">
    <location>
        <begin position="99"/>
        <end position="316"/>
    </location>
</feature>
<keyword evidence="8" id="KW-0507">mRNA processing</keyword>
<comment type="subunit">
    <text evidence="22">Interacts with CLK1 C-terminus. Associates with the U5 snRNP and NCOR1 deacetylase complexes. Identified in the spliceosome C complex.</text>
</comment>
<dbReference type="AlphaFoldDB" id="A0A914CBZ2"/>
<evidence type="ECO:0000256" key="11">
    <source>
        <dbReference type="ARBA" id="ARBA00022741"/>
    </source>
</evidence>
<feature type="compositionally biased region" description="Basic and acidic residues" evidence="25">
    <location>
        <begin position="99"/>
        <end position="126"/>
    </location>
</feature>
<evidence type="ECO:0000256" key="9">
    <source>
        <dbReference type="ARBA" id="ARBA00022679"/>
    </source>
</evidence>
<keyword evidence="11" id="KW-0547">Nucleotide-binding</keyword>
<keyword evidence="18" id="KW-0539">Nucleus</keyword>
<evidence type="ECO:0000313" key="28">
    <source>
        <dbReference type="WBParaSite" id="ACRNAN_Path_803.g3042.t1"/>
    </source>
</evidence>
<reference evidence="28" key="1">
    <citation type="submission" date="2022-11" db="UniProtKB">
        <authorList>
            <consortium name="WormBaseParasite"/>
        </authorList>
    </citation>
    <scope>IDENTIFICATION</scope>
</reference>
<evidence type="ECO:0000256" key="24">
    <source>
        <dbReference type="ARBA" id="ARBA00048977"/>
    </source>
</evidence>
<dbReference type="GO" id="GO:0005524">
    <property type="term" value="F:ATP binding"/>
    <property type="evidence" value="ECO:0007669"/>
    <property type="project" value="UniProtKB-KW"/>
</dbReference>
<evidence type="ECO:0000256" key="6">
    <source>
        <dbReference type="ARBA" id="ARBA00022527"/>
    </source>
</evidence>
<dbReference type="FunFam" id="3.30.200.20:FF:000123">
    <property type="entry name" value="serine/threonine-protein kinase PRP4 homolog"/>
    <property type="match status" value="1"/>
</dbReference>
<dbReference type="GO" id="GO:0000776">
    <property type="term" value="C:kinetochore"/>
    <property type="evidence" value="ECO:0007669"/>
    <property type="project" value="UniProtKB-KW"/>
</dbReference>
<evidence type="ECO:0000256" key="3">
    <source>
        <dbReference type="ARBA" id="ARBA00012513"/>
    </source>
</evidence>
<keyword evidence="9" id="KW-0808">Transferase</keyword>
<feature type="compositionally biased region" description="Polar residues" evidence="25">
    <location>
        <begin position="338"/>
        <end position="349"/>
    </location>
</feature>
<evidence type="ECO:0000256" key="7">
    <source>
        <dbReference type="ARBA" id="ARBA00022553"/>
    </source>
</evidence>
<dbReference type="Gene3D" id="3.30.200.20">
    <property type="entry name" value="Phosphorylase Kinase, domain 1"/>
    <property type="match status" value="1"/>
</dbReference>
<keyword evidence="5" id="KW-1017">Isopeptide bond</keyword>
<feature type="region of interest" description="Disordered" evidence="25">
    <location>
        <begin position="330"/>
        <end position="432"/>
    </location>
</feature>
<evidence type="ECO:0000256" key="19">
    <source>
        <dbReference type="ARBA" id="ARBA00023596"/>
    </source>
</evidence>
<feature type="domain" description="Protein kinase" evidence="26">
    <location>
        <begin position="547"/>
        <end position="863"/>
    </location>
</feature>
<evidence type="ECO:0000256" key="5">
    <source>
        <dbReference type="ARBA" id="ARBA00022499"/>
    </source>
</evidence>
<dbReference type="Proteomes" id="UP000887540">
    <property type="component" value="Unplaced"/>
</dbReference>
<feature type="compositionally biased region" description="Basic and acidic residues" evidence="25">
    <location>
        <begin position="461"/>
        <end position="475"/>
    </location>
</feature>
<keyword evidence="4" id="KW-0158">Chromosome</keyword>
<evidence type="ECO:0000256" key="10">
    <source>
        <dbReference type="ARBA" id="ARBA00022728"/>
    </source>
</evidence>
<evidence type="ECO:0000256" key="16">
    <source>
        <dbReference type="ARBA" id="ARBA00022990"/>
    </source>
</evidence>
<protein>
    <recommendedName>
        <fullName evidence="20">Serine/threonine-protein kinase PRP4 homolog</fullName>
        <ecNumber evidence="3">2.7.11.1</ecNumber>
    </recommendedName>
    <alternativeName>
        <fullName evidence="21">PRP4 pre-mRNA-processing factor 4 homolog</fullName>
    </alternativeName>
</protein>
<keyword evidence="27" id="KW-1185">Reference proteome</keyword>
<evidence type="ECO:0000256" key="1">
    <source>
        <dbReference type="ARBA" id="ARBA00004123"/>
    </source>
</evidence>
<dbReference type="InterPro" id="IPR044092">
    <property type="entry name" value="STKc_PRP4"/>
</dbReference>
<feature type="compositionally biased region" description="Acidic residues" evidence="25">
    <location>
        <begin position="377"/>
        <end position="387"/>
    </location>
</feature>
<dbReference type="Pfam" id="PF00069">
    <property type="entry name" value="Pkinase"/>
    <property type="match status" value="1"/>
</dbReference>
<evidence type="ECO:0000256" key="23">
    <source>
        <dbReference type="ARBA" id="ARBA00048659"/>
    </source>
</evidence>
<keyword evidence="6" id="KW-0723">Serine/threonine-protein kinase</keyword>
<evidence type="ECO:0000256" key="8">
    <source>
        <dbReference type="ARBA" id="ARBA00022664"/>
    </source>
</evidence>
<dbReference type="InterPro" id="IPR008271">
    <property type="entry name" value="Ser/Thr_kinase_AS"/>
</dbReference>
<evidence type="ECO:0000256" key="4">
    <source>
        <dbReference type="ARBA" id="ARBA00022454"/>
    </source>
</evidence>
<dbReference type="GO" id="GO:0004674">
    <property type="term" value="F:protein serine/threonine kinase activity"/>
    <property type="evidence" value="ECO:0007669"/>
    <property type="project" value="UniProtKB-KW"/>
</dbReference>
<feature type="region of interest" description="Disordered" evidence="25">
    <location>
        <begin position="1"/>
        <end position="87"/>
    </location>
</feature>
<keyword evidence="10" id="KW-0747">Spliceosome</keyword>
<dbReference type="FunFam" id="1.10.510.10:FF:000078">
    <property type="entry name" value="Serine/threonine-protein kinase PRP4 homolog"/>
    <property type="match status" value="1"/>
</dbReference>
<dbReference type="GO" id="GO:0005681">
    <property type="term" value="C:spliceosomal complex"/>
    <property type="evidence" value="ECO:0007669"/>
    <property type="project" value="UniProtKB-KW"/>
</dbReference>
<name>A0A914CBZ2_9BILA</name>
<evidence type="ECO:0000313" key="27">
    <source>
        <dbReference type="Proteomes" id="UP000887540"/>
    </source>
</evidence>
<evidence type="ECO:0000256" key="15">
    <source>
        <dbReference type="ARBA" id="ARBA00022843"/>
    </source>
</evidence>
<sequence>MRLELRDKLSKSSPKVSTDESEPDESNKKHKKKKKKKDKKSKKHKKEKKHKRKHSENSDESEAEQTPKKKKKDENELEEVDIDELVKKKLALEQELKKAEIEEKSKADTGPKQSDLKNGDTEREPSPKAVQPPRTLETKKEEKHASRSPRTSGSQPRERHSSTNKTPDKAGREKEERKEASKETKERRRSRSRDRLDREKERRDRERENERDRYRNREADRRHDRTKERERDLEKQREKIRRDLKYRERDHRETDRSRDRRDDRDRRDRNRKEDDRNKDRRSREDKAKTKDEKKEDIESDKSIELEDDSEDEEKKIEELRRRRQERLQQIEQERSKSVDLSCSRQQSVAPASVNGDTAVATPTKEEETEQHSSDSGSESDSDADYENEVDRLLNEAKKLYKRGKSGSTGTKSESDSSRPETPFTDDFSASPADFYGELKEKISHIKNRENADKVLQQAEEDERKEQMKHEEEIRQAQEQAATASEAKKKDVSSFDMFADDAELPQEALIKPAFVASQDSNNASLKDNWDDTEGYYRVRIGELLDTRYRVYGYTGAGVFGNVVRATDAARNNMEVAIKIIRNNEVMRKTGQKELEVLKKLNDADRQDRYHVLQLYRQFYHHNHLCLVFESLSMNLRELLKKYGNNVGLHLKAVRSYAQQLLLALKLLKKCSIIHADIKPDNILVTENKMSLKLCDFGSAIHVSEAELAPYLVSRFYRAPDISLGLPFDYGIDMWSVAVTLYEVYTGKIMFAGKSNNQMLKYFMDLKGKFPNKLIRKSNLRDMYFDMNYNFLYHEVDKVTQRDKITVMTNIKKSRNLLTELVGDQDLDKEGYEKVEQFCDLLELMTIVDPQKRITCGDALKHKFIVEK</sequence>
<feature type="compositionally biased region" description="Basic and acidic residues" evidence="25">
    <location>
        <begin position="388"/>
        <end position="398"/>
    </location>
</feature>
<evidence type="ECO:0000256" key="14">
    <source>
        <dbReference type="ARBA" id="ARBA00022840"/>
    </source>
</evidence>
<evidence type="ECO:0000256" key="22">
    <source>
        <dbReference type="ARBA" id="ARBA00046964"/>
    </source>
</evidence>
<keyword evidence="13" id="KW-0995">Kinetochore</keyword>
<comment type="similarity">
    <text evidence="19">Belongs to the protein kinase superfamily. CMGC Ser/Thr protein kinase family.</text>
</comment>
<feature type="region of interest" description="Disordered" evidence="25">
    <location>
        <begin position="456"/>
        <end position="488"/>
    </location>
</feature>
<keyword evidence="17" id="KW-0508">mRNA splicing</keyword>
<accession>A0A914CBZ2</accession>
<dbReference type="PANTHER" id="PTHR24058:SF103">
    <property type="entry name" value="SERINE_THREONINE-PROTEIN KINASE PRP4 HOMOLOG"/>
    <property type="match status" value="1"/>
</dbReference>
<organism evidence="27 28">
    <name type="scientific">Acrobeloides nanus</name>
    <dbReference type="NCBI Taxonomy" id="290746"/>
    <lineage>
        <taxon>Eukaryota</taxon>
        <taxon>Metazoa</taxon>
        <taxon>Ecdysozoa</taxon>
        <taxon>Nematoda</taxon>
        <taxon>Chromadorea</taxon>
        <taxon>Rhabditida</taxon>
        <taxon>Tylenchina</taxon>
        <taxon>Cephalobomorpha</taxon>
        <taxon>Cephaloboidea</taxon>
        <taxon>Cephalobidae</taxon>
        <taxon>Acrobeloides</taxon>
    </lineage>
</organism>
<feature type="compositionally biased region" description="Basic and acidic residues" evidence="25">
    <location>
        <begin position="136"/>
        <end position="145"/>
    </location>
</feature>
<feature type="compositionally biased region" description="Basic and acidic residues" evidence="25">
    <location>
        <begin position="156"/>
        <end position="186"/>
    </location>
</feature>
<evidence type="ECO:0000256" key="20">
    <source>
        <dbReference type="ARBA" id="ARBA00023637"/>
    </source>
</evidence>
<evidence type="ECO:0000256" key="25">
    <source>
        <dbReference type="SAM" id="MobiDB-lite"/>
    </source>
</evidence>
<evidence type="ECO:0000256" key="2">
    <source>
        <dbReference type="ARBA" id="ARBA00004629"/>
    </source>
</evidence>
<keyword evidence="14" id="KW-0067">ATP-binding</keyword>
<proteinExistence type="inferred from homology"/>
<dbReference type="Gene3D" id="1.10.510.10">
    <property type="entry name" value="Transferase(Phosphotransferase) domain 1"/>
    <property type="match status" value="1"/>
</dbReference>
<dbReference type="SUPFAM" id="SSF56112">
    <property type="entry name" value="Protein kinase-like (PK-like)"/>
    <property type="match status" value="1"/>
</dbReference>
<feature type="compositionally biased region" description="Basic and acidic residues" evidence="25">
    <location>
        <begin position="193"/>
        <end position="304"/>
    </location>
</feature>
<feature type="compositionally biased region" description="Basic and acidic residues" evidence="25">
    <location>
        <begin position="1"/>
        <end position="10"/>
    </location>
</feature>
<dbReference type="GO" id="GO:0045292">
    <property type="term" value="P:mRNA cis splicing, via spliceosome"/>
    <property type="evidence" value="ECO:0007669"/>
    <property type="project" value="InterPro"/>
</dbReference>
<dbReference type="PROSITE" id="PS50011">
    <property type="entry name" value="PROTEIN_KINASE_DOM"/>
    <property type="match status" value="1"/>
</dbReference>
<dbReference type="EC" id="2.7.11.1" evidence="3"/>
<comment type="subcellular location">
    <subcellularLocation>
        <location evidence="2">Chromosome</location>
        <location evidence="2">Centromere</location>
        <location evidence="2">Kinetochore</location>
    </subcellularLocation>
    <subcellularLocation>
        <location evidence="1">Nucleus</location>
    </subcellularLocation>
</comment>
<evidence type="ECO:0000256" key="17">
    <source>
        <dbReference type="ARBA" id="ARBA00023187"/>
    </source>
</evidence>
<evidence type="ECO:0000256" key="18">
    <source>
        <dbReference type="ARBA" id="ARBA00023242"/>
    </source>
</evidence>
<dbReference type="WBParaSite" id="ACRNAN_Path_803.g3042.t1">
    <property type="protein sequence ID" value="ACRNAN_Path_803.g3042.t1"/>
    <property type="gene ID" value="ACRNAN_Path_803.g3042"/>
</dbReference>
<dbReference type="PROSITE" id="PS00108">
    <property type="entry name" value="PROTEIN_KINASE_ST"/>
    <property type="match status" value="1"/>
</dbReference>
<evidence type="ECO:0000256" key="13">
    <source>
        <dbReference type="ARBA" id="ARBA00022838"/>
    </source>
</evidence>
<dbReference type="InterPro" id="IPR011009">
    <property type="entry name" value="Kinase-like_dom_sf"/>
</dbReference>
<dbReference type="InterPro" id="IPR000719">
    <property type="entry name" value="Prot_kinase_dom"/>
</dbReference>
<dbReference type="InterPro" id="IPR050494">
    <property type="entry name" value="Ser_Thr_dual-spec_kinase"/>
</dbReference>
<dbReference type="SMART" id="SM00220">
    <property type="entry name" value="S_TKc"/>
    <property type="match status" value="1"/>
</dbReference>
<comment type="catalytic activity">
    <reaction evidence="24">
        <text>L-seryl-[protein] + ATP = O-phospho-L-seryl-[protein] + ADP + H(+)</text>
        <dbReference type="Rhea" id="RHEA:17989"/>
        <dbReference type="Rhea" id="RHEA-COMP:9863"/>
        <dbReference type="Rhea" id="RHEA-COMP:11604"/>
        <dbReference type="ChEBI" id="CHEBI:15378"/>
        <dbReference type="ChEBI" id="CHEBI:29999"/>
        <dbReference type="ChEBI" id="CHEBI:30616"/>
        <dbReference type="ChEBI" id="CHEBI:83421"/>
        <dbReference type="ChEBI" id="CHEBI:456216"/>
        <dbReference type="EC" id="2.7.11.1"/>
    </reaction>
    <physiologicalReaction direction="left-to-right" evidence="24">
        <dbReference type="Rhea" id="RHEA:17990"/>
    </physiologicalReaction>
</comment>